<sequence>MTKQQMIQTIQQQEARAFLRLKEATRSFGANHPETNARRREWCILDDVMQAAGIQPDNTLPEQYASVAIMRDL</sequence>
<dbReference type="EMBL" id="LR797270">
    <property type="protein sequence ID" value="CAB4198306.1"/>
    <property type="molecule type" value="Genomic_DNA"/>
</dbReference>
<reference evidence="2" key="1">
    <citation type="submission" date="2020-05" db="EMBL/GenBank/DDBJ databases">
        <authorList>
            <person name="Chiriac C."/>
            <person name="Salcher M."/>
            <person name="Ghai R."/>
            <person name="Kavagutti S V."/>
        </authorList>
    </citation>
    <scope>NUCLEOTIDE SEQUENCE</scope>
</reference>
<dbReference type="EMBL" id="LR796625">
    <property type="protein sequence ID" value="CAB4155021.1"/>
    <property type="molecule type" value="Genomic_DNA"/>
</dbReference>
<proteinExistence type="predicted"/>
<name>A0A6J5PNW2_9CAUD</name>
<evidence type="ECO:0000313" key="2">
    <source>
        <dbReference type="EMBL" id="CAB4170895.1"/>
    </source>
</evidence>
<organism evidence="2">
    <name type="scientific">uncultured Caudovirales phage</name>
    <dbReference type="NCBI Taxonomy" id="2100421"/>
    <lineage>
        <taxon>Viruses</taxon>
        <taxon>Duplodnaviria</taxon>
        <taxon>Heunggongvirae</taxon>
        <taxon>Uroviricota</taxon>
        <taxon>Caudoviricetes</taxon>
        <taxon>Peduoviridae</taxon>
        <taxon>Maltschvirus</taxon>
        <taxon>Maltschvirus maltsch</taxon>
    </lineage>
</organism>
<dbReference type="EMBL" id="LR796859">
    <property type="protein sequence ID" value="CAB4170895.1"/>
    <property type="molecule type" value="Genomic_DNA"/>
</dbReference>
<evidence type="ECO:0000313" key="1">
    <source>
        <dbReference type="EMBL" id="CAB4155021.1"/>
    </source>
</evidence>
<evidence type="ECO:0000313" key="3">
    <source>
        <dbReference type="EMBL" id="CAB4198306.1"/>
    </source>
</evidence>
<gene>
    <name evidence="3" type="ORF">UFOVP1307_65</name>
    <name evidence="1" type="ORF">UFOVP651_58</name>
    <name evidence="2" type="ORF">UFOVP902_137</name>
</gene>
<accession>A0A6J5PNW2</accession>
<protein>
    <submittedName>
        <fullName evidence="2">Uncharacterized protein</fullName>
    </submittedName>
</protein>